<evidence type="ECO:0008006" key="3">
    <source>
        <dbReference type="Google" id="ProtNLM"/>
    </source>
</evidence>
<evidence type="ECO:0000313" key="2">
    <source>
        <dbReference type="Proteomes" id="UP000307164"/>
    </source>
</evidence>
<organism evidence="1 2">
    <name type="scientific">Pseudoalteromonas aurantia</name>
    <dbReference type="NCBI Taxonomy" id="43654"/>
    <lineage>
        <taxon>Bacteria</taxon>
        <taxon>Pseudomonadati</taxon>
        <taxon>Pseudomonadota</taxon>
        <taxon>Gammaproteobacteria</taxon>
        <taxon>Alteromonadales</taxon>
        <taxon>Pseudoalteromonadaceae</taxon>
        <taxon>Pseudoalteromonas</taxon>
    </lineage>
</organism>
<dbReference type="EMBL" id="PNBW01000016">
    <property type="protein sequence ID" value="TMO78238.1"/>
    <property type="molecule type" value="Genomic_DNA"/>
</dbReference>
<proteinExistence type="predicted"/>
<sequence>MKTYDDEQHPIMSQLKTWFKQKSVGELSEIILNYIGESAEEQSRWQLAMLNDQVGLSAADIKKMITKALPKKQVWSYSEASAYFRHSDDMFADIFIAIDSLPVDKQWQLVLHALVRLNTVLEQVDDSGGYRFDLEGELNQRLSTLFNQQTWSDDDKAQWIFDHYQDYKYDVFPSVPEDFNLPDPVKQIFVGLCETAAQQRQQQGVDLSNWQQKSKYARLIEPLIAQAQQNNDWQQQCTLMAMTAYDERDFISISQLCLDNKGVDQGELLDAEYWLQKAYHAAKNDREKISCQQFEVELRLALKDYSQAWKLAWQLFNQRPSFSGYKGLIALEKKTGVIDTTFKEKAEHIFTQCYTENSYGGIAREADALLSFYMYHQELTNARLWVKSHKAEFTKLLTLADLIIAEHPQEAIDLYTRVILPTISQGNNQAYQHATDLLLTLEKNLQGDHLEQLHRMIRHVIKQHKAKRNMMKLLKAHYSVCF</sequence>
<dbReference type="RefSeq" id="WP_138676166.1">
    <property type="nucleotide sequence ID" value="NZ_PNBW01000016.1"/>
</dbReference>
<protein>
    <recommendedName>
        <fullName evidence="3">Sel1 repeat family protein</fullName>
    </recommendedName>
</protein>
<gene>
    <name evidence="1" type="ORF">CWC20_02420</name>
</gene>
<keyword evidence="2" id="KW-1185">Reference proteome</keyword>
<reference evidence="2" key="2">
    <citation type="submission" date="2019-06" db="EMBL/GenBank/DDBJ databases">
        <title>Co-occurence of chitin degradation, pigmentation and bioactivity in marine Pseudoalteromonas.</title>
        <authorList>
            <person name="Sonnenschein E.C."/>
            <person name="Bech P.K."/>
        </authorList>
    </citation>
    <scope>NUCLEOTIDE SEQUENCE [LARGE SCALE GENOMIC DNA]</scope>
    <source>
        <strain evidence="2">S3895</strain>
    </source>
</reference>
<name>A0ABY2W217_9GAMM</name>
<reference evidence="1 2" key="1">
    <citation type="submission" date="2018-01" db="EMBL/GenBank/DDBJ databases">
        <authorList>
            <person name="Paulsen S."/>
            <person name="Gram L.K."/>
        </authorList>
    </citation>
    <scope>NUCLEOTIDE SEQUENCE [LARGE SCALE GENOMIC DNA]</scope>
    <source>
        <strain evidence="1 2">S3895</strain>
    </source>
</reference>
<dbReference type="Proteomes" id="UP000307164">
    <property type="component" value="Unassembled WGS sequence"/>
</dbReference>
<evidence type="ECO:0000313" key="1">
    <source>
        <dbReference type="EMBL" id="TMO78238.1"/>
    </source>
</evidence>
<accession>A0ABY2W217</accession>
<comment type="caution">
    <text evidence="1">The sequence shown here is derived from an EMBL/GenBank/DDBJ whole genome shotgun (WGS) entry which is preliminary data.</text>
</comment>